<feature type="compositionally biased region" description="Basic and acidic residues" evidence="1">
    <location>
        <begin position="20"/>
        <end position="29"/>
    </location>
</feature>
<keyword evidence="3" id="KW-1185">Reference proteome</keyword>
<comment type="caution">
    <text evidence="2">The sequence shown here is derived from an EMBL/GenBank/DDBJ whole genome shotgun (WGS) entry which is preliminary data.</text>
</comment>
<feature type="compositionally biased region" description="Polar residues" evidence="1">
    <location>
        <begin position="1"/>
        <end position="16"/>
    </location>
</feature>
<organism evidence="2 3">
    <name type="scientific">Dermatophagoides farinae</name>
    <name type="common">American house dust mite</name>
    <dbReference type="NCBI Taxonomy" id="6954"/>
    <lineage>
        <taxon>Eukaryota</taxon>
        <taxon>Metazoa</taxon>
        <taxon>Ecdysozoa</taxon>
        <taxon>Arthropoda</taxon>
        <taxon>Chelicerata</taxon>
        <taxon>Arachnida</taxon>
        <taxon>Acari</taxon>
        <taxon>Acariformes</taxon>
        <taxon>Sarcoptiformes</taxon>
        <taxon>Astigmata</taxon>
        <taxon>Psoroptidia</taxon>
        <taxon>Analgoidea</taxon>
        <taxon>Pyroglyphidae</taxon>
        <taxon>Dermatophagoidinae</taxon>
        <taxon>Dermatophagoides</taxon>
    </lineage>
</organism>
<dbReference type="AlphaFoldDB" id="A0A922L542"/>
<protein>
    <submittedName>
        <fullName evidence="2">Uncharacterized protein</fullName>
    </submittedName>
</protein>
<accession>A0A922L542</accession>
<gene>
    <name evidence="2" type="ORF">DERF_008066</name>
</gene>
<reference evidence="2" key="1">
    <citation type="submission" date="2013-05" db="EMBL/GenBank/DDBJ databases">
        <authorList>
            <person name="Yim A.K.Y."/>
            <person name="Chan T.F."/>
            <person name="Ji K.M."/>
            <person name="Liu X.Y."/>
            <person name="Zhou J.W."/>
            <person name="Li R.Q."/>
            <person name="Yang K.Y."/>
            <person name="Li J."/>
            <person name="Li M."/>
            <person name="Law P.T.W."/>
            <person name="Wu Y.L."/>
            <person name="Cai Z.L."/>
            <person name="Qin H."/>
            <person name="Bao Y."/>
            <person name="Leung R.K.K."/>
            <person name="Ng P.K.S."/>
            <person name="Zou J."/>
            <person name="Zhong X.J."/>
            <person name="Ran P.X."/>
            <person name="Zhong N.S."/>
            <person name="Liu Z.G."/>
            <person name="Tsui S.K.W."/>
        </authorList>
    </citation>
    <scope>NUCLEOTIDE SEQUENCE</scope>
    <source>
        <strain evidence="2">Derf</strain>
        <tissue evidence="2">Whole organism</tissue>
    </source>
</reference>
<evidence type="ECO:0000256" key="1">
    <source>
        <dbReference type="SAM" id="MobiDB-lite"/>
    </source>
</evidence>
<reference evidence="2" key="2">
    <citation type="journal article" date="2022" name="Res Sq">
        <title>Comparative Genomics Reveals Insights into the Divergent Evolution of Astigmatic Mites and Household Pest Adaptations.</title>
        <authorList>
            <person name="Xiong Q."/>
            <person name="Wan A.T.-Y."/>
            <person name="Liu X.-Y."/>
            <person name="Fung C.S.-H."/>
            <person name="Xiao X."/>
            <person name="Malainual N."/>
            <person name="Hou J."/>
            <person name="Wang L."/>
            <person name="Wang M."/>
            <person name="Yang K."/>
            <person name="Cui Y."/>
            <person name="Leung E."/>
            <person name="Nong W."/>
            <person name="Shin S.-K."/>
            <person name="Au S."/>
            <person name="Jeong K.Y."/>
            <person name="Chew F.T."/>
            <person name="Hui J."/>
            <person name="Leung T.F."/>
            <person name="Tungtrongchitr A."/>
            <person name="Zhong N."/>
            <person name="Liu Z."/>
            <person name="Tsui S."/>
        </authorList>
    </citation>
    <scope>NUCLEOTIDE SEQUENCE</scope>
    <source>
        <strain evidence="2">Derf</strain>
        <tissue evidence="2">Whole organism</tissue>
    </source>
</reference>
<sequence length="77" mass="9288">MEQLFSGQKNTKQQGQEMIKTLKDNDENHHHHLMANDLNKTKKFNRQNVHCQKENEKERKEKDAATNENDEKQDFHR</sequence>
<proteinExistence type="predicted"/>
<dbReference type="Proteomes" id="UP000790347">
    <property type="component" value="Unassembled WGS sequence"/>
</dbReference>
<feature type="compositionally biased region" description="Basic and acidic residues" evidence="1">
    <location>
        <begin position="51"/>
        <end position="77"/>
    </location>
</feature>
<evidence type="ECO:0000313" key="2">
    <source>
        <dbReference type="EMBL" id="KAH9517390.1"/>
    </source>
</evidence>
<dbReference type="EMBL" id="ASGP02000003">
    <property type="protein sequence ID" value="KAH9517390.1"/>
    <property type="molecule type" value="Genomic_DNA"/>
</dbReference>
<feature type="region of interest" description="Disordered" evidence="1">
    <location>
        <begin position="1"/>
        <end position="77"/>
    </location>
</feature>
<evidence type="ECO:0000313" key="3">
    <source>
        <dbReference type="Proteomes" id="UP000790347"/>
    </source>
</evidence>
<name>A0A922L542_DERFA</name>